<evidence type="ECO:0000313" key="2">
    <source>
        <dbReference type="EMBL" id="VFR35102.1"/>
    </source>
</evidence>
<evidence type="ECO:0000313" key="1">
    <source>
        <dbReference type="EMBL" id="VFR34083.1"/>
    </source>
</evidence>
<evidence type="ECO:0000313" key="3">
    <source>
        <dbReference type="EMBL" id="VFR37400.1"/>
    </source>
</evidence>
<evidence type="ECO:0000313" key="5">
    <source>
        <dbReference type="EMBL" id="VFR94728.1"/>
    </source>
</evidence>
<evidence type="ECO:0000313" key="4">
    <source>
        <dbReference type="EMBL" id="VFR59072.1"/>
    </source>
</evidence>
<proteinExistence type="predicted"/>
<dbReference type="EMBL" id="CAADIF010000004">
    <property type="protein sequence ID" value="VFR59072.1"/>
    <property type="molecule type" value="Genomic_DNA"/>
</dbReference>
<dbReference type="EMBL" id="CAADIA010000007">
    <property type="protein sequence ID" value="VFR35102.1"/>
    <property type="molecule type" value="Genomic_DNA"/>
</dbReference>
<dbReference type="AlphaFoldDB" id="A0A484QA97"/>
<sequence>MQLEFTSQQLAGLGEIDAETFVLGVQQDLLSDYPGLPQAGLTARLSASLKAARALGIAANANLVDFLKTEALVPGFYTQPGFRTWMAKPGRPPDHRFHDYMQVMQWQMRRAGPGHDKE</sequence>
<gene>
    <name evidence="2" type="ORF">ANK1_1540</name>
    <name evidence="4" type="ORF">ANK2_1541</name>
    <name evidence="1" type="ORF">BER1_1753</name>
    <name evidence="3" type="ORF">BER2_1715</name>
    <name evidence="5" type="ORF">RAN3_1577</name>
</gene>
<dbReference type="EMBL" id="CAADIH010000006">
    <property type="protein sequence ID" value="VFR37400.1"/>
    <property type="molecule type" value="Genomic_DNA"/>
</dbReference>
<organism evidence="2">
    <name type="scientific">plant metagenome</name>
    <dbReference type="NCBI Taxonomy" id="1297885"/>
    <lineage>
        <taxon>unclassified sequences</taxon>
        <taxon>metagenomes</taxon>
        <taxon>organismal metagenomes</taxon>
    </lineage>
</organism>
<accession>A0A484QA97</accession>
<reference evidence="2" key="1">
    <citation type="submission" date="2019-03" db="EMBL/GenBank/DDBJ databases">
        <authorList>
            <person name="Danneels B."/>
        </authorList>
    </citation>
    <scope>NUCLEOTIDE SEQUENCE</scope>
</reference>
<dbReference type="EMBL" id="CAADIE010000003">
    <property type="protein sequence ID" value="VFR34083.1"/>
    <property type="molecule type" value="Genomic_DNA"/>
</dbReference>
<dbReference type="EMBL" id="CAADIO010000040">
    <property type="protein sequence ID" value="VFR94728.1"/>
    <property type="molecule type" value="Genomic_DNA"/>
</dbReference>
<name>A0A484QA97_9ZZZZ</name>
<protein>
    <submittedName>
        <fullName evidence="2">Conserved domain protein</fullName>
    </submittedName>
</protein>